<evidence type="ECO:0000256" key="3">
    <source>
        <dbReference type="ARBA" id="ARBA00022989"/>
    </source>
</evidence>
<evidence type="ECO:0000256" key="1">
    <source>
        <dbReference type="ARBA" id="ARBA00022475"/>
    </source>
</evidence>
<dbReference type="OrthoDB" id="9847565at2"/>
<evidence type="ECO:0000313" key="8">
    <source>
        <dbReference type="EMBL" id="AXF84388.1"/>
    </source>
</evidence>
<name>A0A345D7Q0_9BURK</name>
<reference evidence="9" key="1">
    <citation type="submission" date="2018-07" db="EMBL/GenBank/DDBJ databases">
        <authorList>
            <person name="Kim H."/>
        </authorList>
    </citation>
    <scope>NUCLEOTIDE SEQUENCE [LARGE SCALE GENOMIC DNA]</scope>
    <source>
        <strain evidence="9">F02</strain>
    </source>
</reference>
<keyword evidence="9" id="KW-1185">Reference proteome</keyword>
<proteinExistence type="predicted"/>
<evidence type="ECO:0000256" key="2">
    <source>
        <dbReference type="ARBA" id="ARBA00022692"/>
    </source>
</evidence>
<dbReference type="InterPro" id="IPR010445">
    <property type="entry name" value="LapA_dom"/>
</dbReference>
<dbReference type="RefSeq" id="WP_157964284.1">
    <property type="nucleotide sequence ID" value="NZ_CP031124.1"/>
</dbReference>
<dbReference type="GO" id="GO:0005886">
    <property type="term" value="C:plasma membrane"/>
    <property type="evidence" value="ECO:0007669"/>
    <property type="project" value="InterPro"/>
</dbReference>
<keyword evidence="3 6" id="KW-1133">Transmembrane helix</keyword>
<keyword evidence="4 6" id="KW-0472">Membrane</keyword>
<evidence type="ECO:0000313" key="9">
    <source>
        <dbReference type="Proteomes" id="UP000252182"/>
    </source>
</evidence>
<dbReference type="EMBL" id="CP031124">
    <property type="protein sequence ID" value="AXF84388.1"/>
    <property type="molecule type" value="Genomic_DNA"/>
</dbReference>
<accession>A0A345D7Q0</accession>
<dbReference type="AlphaFoldDB" id="A0A345D7Q0"/>
<organism evidence="8 9">
    <name type="scientific">Ephemeroptericola cinctiostellae</name>
    <dbReference type="NCBI Taxonomy" id="2268024"/>
    <lineage>
        <taxon>Bacteria</taxon>
        <taxon>Pseudomonadati</taxon>
        <taxon>Pseudomonadota</taxon>
        <taxon>Betaproteobacteria</taxon>
        <taxon>Burkholderiales</taxon>
        <taxon>Burkholderiaceae</taxon>
        <taxon>Ephemeroptericola</taxon>
    </lineage>
</organism>
<feature type="transmembrane region" description="Helical" evidence="6">
    <location>
        <begin position="39"/>
        <end position="63"/>
    </location>
</feature>
<gene>
    <name evidence="8" type="ORF">DTO96_100091</name>
</gene>
<protein>
    <recommendedName>
        <fullName evidence="7">Lipopolysaccharide assembly protein A domain-containing protein</fullName>
    </recommendedName>
</protein>
<feature type="domain" description="Lipopolysaccharide assembly protein A" evidence="7">
    <location>
        <begin position="28"/>
        <end position="78"/>
    </location>
</feature>
<keyword evidence="1" id="KW-1003">Cell membrane</keyword>
<dbReference type="Proteomes" id="UP000252182">
    <property type="component" value="Chromosome"/>
</dbReference>
<evidence type="ECO:0000259" key="7">
    <source>
        <dbReference type="Pfam" id="PF06305"/>
    </source>
</evidence>
<evidence type="ECO:0000256" key="5">
    <source>
        <dbReference type="SAM" id="MobiDB-lite"/>
    </source>
</evidence>
<evidence type="ECO:0000256" key="4">
    <source>
        <dbReference type="ARBA" id="ARBA00023136"/>
    </source>
</evidence>
<evidence type="ECO:0000256" key="6">
    <source>
        <dbReference type="SAM" id="Phobius"/>
    </source>
</evidence>
<feature type="region of interest" description="Disordered" evidence="5">
    <location>
        <begin position="76"/>
        <end position="103"/>
    </location>
</feature>
<keyword evidence="2 6" id="KW-0812">Transmembrane</keyword>
<dbReference type="Pfam" id="PF06305">
    <property type="entry name" value="LapA_dom"/>
    <property type="match status" value="1"/>
</dbReference>
<sequence length="103" mass="11534">MIKLLSWLVITFIVVILMWTILGDITPVTFGLADDIPQKWVASGFFVLGIVLGWLLMLPKNLALRWSVRRLRKENLSQKSALEKSPGNSSVVDNSIDVPPLTM</sequence>
<dbReference type="KEGG" id="hyf:DTO96_100091"/>